<keyword evidence="3" id="KW-1185">Reference proteome</keyword>
<protein>
    <submittedName>
        <fullName evidence="2">Bacterial SH3 domain protein</fullName>
    </submittedName>
</protein>
<evidence type="ECO:0000313" key="3">
    <source>
        <dbReference type="Proteomes" id="UP000193224"/>
    </source>
</evidence>
<organism evidence="2 3">
    <name type="scientific">Roseovarius aestuarii</name>
    <dbReference type="NCBI Taxonomy" id="475083"/>
    <lineage>
        <taxon>Bacteria</taxon>
        <taxon>Pseudomonadati</taxon>
        <taxon>Pseudomonadota</taxon>
        <taxon>Alphaproteobacteria</taxon>
        <taxon>Rhodobacterales</taxon>
        <taxon>Roseobacteraceae</taxon>
        <taxon>Roseovarius</taxon>
    </lineage>
</organism>
<dbReference type="PROSITE" id="PS51781">
    <property type="entry name" value="SH3B"/>
    <property type="match status" value="1"/>
</dbReference>
<dbReference type="Gene3D" id="2.30.30.40">
    <property type="entry name" value="SH3 Domains"/>
    <property type="match status" value="1"/>
</dbReference>
<name>A0A1X7BS94_9RHOB</name>
<dbReference type="Pfam" id="PF08239">
    <property type="entry name" value="SH3_3"/>
    <property type="match status" value="1"/>
</dbReference>
<gene>
    <name evidence="2" type="ORF">ROA7745_02303</name>
</gene>
<evidence type="ECO:0000313" key="2">
    <source>
        <dbReference type="EMBL" id="SMC12477.1"/>
    </source>
</evidence>
<feature type="domain" description="SH3b" evidence="1">
    <location>
        <begin position="131"/>
        <end position="195"/>
    </location>
</feature>
<dbReference type="OrthoDB" id="7433551at2"/>
<dbReference type="InterPro" id="IPR003646">
    <property type="entry name" value="SH3-like_bac-type"/>
</dbReference>
<dbReference type="RefSeq" id="WP_085800440.1">
    <property type="nucleotide sequence ID" value="NZ_JAIMIB010000007.1"/>
</dbReference>
<dbReference type="AlphaFoldDB" id="A0A1X7BS94"/>
<reference evidence="2 3" key="1">
    <citation type="submission" date="2017-03" db="EMBL/GenBank/DDBJ databases">
        <authorList>
            <person name="Afonso C.L."/>
            <person name="Miller P.J."/>
            <person name="Scott M.A."/>
            <person name="Spackman E."/>
            <person name="Goraichik I."/>
            <person name="Dimitrov K.M."/>
            <person name="Suarez D.L."/>
            <person name="Swayne D.E."/>
        </authorList>
    </citation>
    <scope>NUCLEOTIDE SEQUENCE [LARGE SCALE GENOMIC DNA]</scope>
    <source>
        <strain evidence="2 3">CECT 7745</strain>
    </source>
</reference>
<accession>A0A1X7BS94</accession>
<dbReference type="EMBL" id="FWXB01000008">
    <property type="protein sequence ID" value="SMC12477.1"/>
    <property type="molecule type" value="Genomic_DNA"/>
</dbReference>
<proteinExistence type="predicted"/>
<evidence type="ECO:0000259" key="1">
    <source>
        <dbReference type="PROSITE" id="PS51781"/>
    </source>
</evidence>
<sequence>MWRFMLVSFAFLGWSFYVLSGGADYEPRLQSIQARTKLDDTRPLARPGSIQVAELAEAPVSEGDAARALPLVDDLDVTKKGGVAITLASVSADEIVEPEFEADAAKTEDLTQAPEIVDTPEIPADQLAPLADTRRVTGFIVNLRDGPSTFYLAIGSLSEGTAVEVLENPGEDWLRIRVSDTGQEGWIADWLVTAAAN</sequence>
<dbReference type="Proteomes" id="UP000193224">
    <property type="component" value="Unassembled WGS sequence"/>
</dbReference>
<dbReference type="SMART" id="SM00287">
    <property type="entry name" value="SH3b"/>
    <property type="match status" value="1"/>
</dbReference>